<dbReference type="AlphaFoldDB" id="A0A2T7PLT0"/>
<comment type="caution">
    <text evidence="1">The sequence shown here is derived from an EMBL/GenBank/DDBJ whole genome shotgun (WGS) entry which is preliminary data.</text>
</comment>
<sequence>MTNNSSCVAHGSHCQYHRCHGYHGDDSHDNDEFVKCGLLEVGLSTASCVLIYLVKAQTLLLSKQSLLAHCLLKQMTTMVGDATCQVDREDVRRNSSTLDPTESKLADSKTWLLKRCSRTPFATGLATNLQNARQSAAAEGESVLKWFTALVSRAFLSLLPHNRREWTATQATQ</sequence>
<dbReference type="Proteomes" id="UP000245119">
    <property type="component" value="Linkage Group LG3"/>
</dbReference>
<organism evidence="1 2">
    <name type="scientific">Pomacea canaliculata</name>
    <name type="common">Golden apple snail</name>
    <dbReference type="NCBI Taxonomy" id="400727"/>
    <lineage>
        <taxon>Eukaryota</taxon>
        <taxon>Metazoa</taxon>
        <taxon>Spiralia</taxon>
        <taxon>Lophotrochozoa</taxon>
        <taxon>Mollusca</taxon>
        <taxon>Gastropoda</taxon>
        <taxon>Caenogastropoda</taxon>
        <taxon>Architaenioglossa</taxon>
        <taxon>Ampullarioidea</taxon>
        <taxon>Ampullariidae</taxon>
        <taxon>Pomacea</taxon>
    </lineage>
</organism>
<reference evidence="1 2" key="1">
    <citation type="submission" date="2018-04" db="EMBL/GenBank/DDBJ databases">
        <title>The genome of golden apple snail Pomacea canaliculata provides insight into stress tolerance and invasive adaptation.</title>
        <authorList>
            <person name="Liu C."/>
            <person name="Liu B."/>
            <person name="Ren Y."/>
            <person name="Zhang Y."/>
            <person name="Wang H."/>
            <person name="Li S."/>
            <person name="Jiang F."/>
            <person name="Yin L."/>
            <person name="Zhang G."/>
            <person name="Qian W."/>
            <person name="Fan W."/>
        </authorList>
    </citation>
    <scope>NUCLEOTIDE SEQUENCE [LARGE SCALE GENOMIC DNA]</scope>
    <source>
        <strain evidence="1">SZHN2017</strain>
        <tissue evidence="1">Muscle</tissue>
    </source>
</reference>
<name>A0A2T7PLT0_POMCA</name>
<accession>A0A2T7PLT0</accession>
<protein>
    <submittedName>
        <fullName evidence="1">Uncharacterized protein</fullName>
    </submittedName>
</protein>
<dbReference type="EMBL" id="PZQS01000003">
    <property type="protein sequence ID" value="PVD34370.1"/>
    <property type="molecule type" value="Genomic_DNA"/>
</dbReference>
<gene>
    <name evidence="1" type="ORF">C0Q70_05641</name>
</gene>
<keyword evidence="2" id="KW-1185">Reference proteome</keyword>
<evidence type="ECO:0000313" key="1">
    <source>
        <dbReference type="EMBL" id="PVD34370.1"/>
    </source>
</evidence>
<evidence type="ECO:0000313" key="2">
    <source>
        <dbReference type="Proteomes" id="UP000245119"/>
    </source>
</evidence>
<proteinExistence type="predicted"/>